<proteinExistence type="predicted"/>
<dbReference type="AlphaFoldDB" id="A0A5S9IRR7"/>
<gene>
    <name evidence="3" type="ORF">UABAM_04782</name>
</gene>
<evidence type="ECO:0000256" key="2">
    <source>
        <dbReference type="SAM" id="Phobius"/>
    </source>
</evidence>
<evidence type="ECO:0000256" key="1">
    <source>
        <dbReference type="SAM" id="Coils"/>
    </source>
</evidence>
<keyword evidence="2" id="KW-0472">Membrane</keyword>
<dbReference type="KEGG" id="uam:UABAM_04782"/>
<keyword evidence="4" id="KW-1185">Reference proteome</keyword>
<name>A0A5S9IRR7_UABAM</name>
<keyword evidence="1" id="KW-0175">Coiled coil</keyword>
<feature type="coiled-coil region" evidence="1">
    <location>
        <begin position="269"/>
        <end position="380"/>
    </location>
</feature>
<dbReference type="RefSeq" id="WP_151970456.1">
    <property type="nucleotide sequence ID" value="NZ_AP019860.1"/>
</dbReference>
<accession>A0A5S9IRR7</accession>
<dbReference type="SUPFAM" id="SSF57997">
    <property type="entry name" value="Tropomyosin"/>
    <property type="match status" value="1"/>
</dbReference>
<reference evidence="3 4" key="1">
    <citation type="submission" date="2019-08" db="EMBL/GenBank/DDBJ databases">
        <title>Complete genome sequence of Candidatus Uab amorphum.</title>
        <authorList>
            <person name="Shiratori T."/>
            <person name="Suzuki S."/>
            <person name="Kakizawa Y."/>
            <person name="Ishida K."/>
        </authorList>
    </citation>
    <scope>NUCLEOTIDE SEQUENCE [LARGE SCALE GENOMIC DNA]</scope>
    <source>
        <strain evidence="3 4">SRT547</strain>
    </source>
</reference>
<sequence>MKTFNFKSFLLIFMVICAFTGFVNAERVEFKFDIIKCDEKFIEEPSGDVKINVRFPENHPPSKIEIKMIERRLQKYFKKQTKELEDKIEEKNDQIKTLLEQMELPDSDPVKIKGQIEKVEKRFAKYYKKEKADIVAEAKDIIRKEWHHIVDNDKELSKAKKKKIKKGLKIGIKILGGAISIATAVLGTLATVAGTSWNPGAPASVLAIVAGSASVIAASLTIVSGIRDLINVRKEKIKGTIEAEKESLKILLNKATTDKDWQTQAKMYLSSYEQALKNFKVDIAKVKKEATKLDKQVEKEQKKIDKLDEKIARLRKKTKNRFAYFKKAKNKKKQDLQKINELEEKQDKAQEHLKASNDTIDEMIDKILEMEDAVDGYEETGKLMKEQLEAYASANVSTREKILKKIEQISGVSITKLEELSKHVSKIASLTKSIGSFLMKVVKLGT</sequence>
<organism evidence="3 4">
    <name type="scientific">Uabimicrobium amorphum</name>
    <dbReference type="NCBI Taxonomy" id="2596890"/>
    <lineage>
        <taxon>Bacteria</taxon>
        <taxon>Pseudomonadati</taxon>
        <taxon>Planctomycetota</taxon>
        <taxon>Candidatus Uabimicrobiia</taxon>
        <taxon>Candidatus Uabimicrobiales</taxon>
        <taxon>Candidatus Uabimicrobiaceae</taxon>
        <taxon>Candidatus Uabimicrobium</taxon>
    </lineage>
</organism>
<protein>
    <submittedName>
        <fullName evidence="3">Chromosome partition protein Smc</fullName>
    </submittedName>
</protein>
<feature type="transmembrane region" description="Helical" evidence="2">
    <location>
        <begin position="6"/>
        <end position="25"/>
    </location>
</feature>
<feature type="transmembrane region" description="Helical" evidence="2">
    <location>
        <begin position="170"/>
        <end position="193"/>
    </location>
</feature>
<feature type="transmembrane region" description="Helical" evidence="2">
    <location>
        <begin position="205"/>
        <end position="226"/>
    </location>
</feature>
<keyword evidence="2" id="KW-1133">Transmembrane helix</keyword>
<dbReference type="Proteomes" id="UP000326354">
    <property type="component" value="Chromosome"/>
</dbReference>
<dbReference type="EMBL" id="AP019860">
    <property type="protein sequence ID" value="BBM86396.1"/>
    <property type="molecule type" value="Genomic_DNA"/>
</dbReference>
<keyword evidence="2" id="KW-0812">Transmembrane</keyword>
<evidence type="ECO:0000313" key="3">
    <source>
        <dbReference type="EMBL" id="BBM86396.1"/>
    </source>
</evidence>
<evidence type="ECO:0000313" key="4">
    <source>
        <dbReference type="Proteomes" id="UP000326354"/>
    </source>
</evidence>